<dbReference type="Proteomes" id="UP000014978">
    <property type="component" value="Unassembled WGS sequence"/>
</dbReference>
<feature type="transmembrane region" description="Helical" evidence="5">
    <location>
        <begin position="197"/>
        <end position="217"/>
    </location>
</feature>
<keyword evidence="2 5" id="KW-0812">Transmembrane</keyword>
<comment type="subcellular location">
    <subcellularLocation>
        <location evidence="1">Membrane</location>
        <topology evidence="1">Multi-pass membrane protein</topology>
    </subcellularLocation>
</comment>
<dbReference type="InParanoid" id="S7XLQ8"/>
<feature type="transmembrane region" description="Helical" evidence="5">
    <location>
        <begin position="264"/>
        <end position="282"/>
    </location>
</feature>
<dbReference type="AlphaFoldDB" id="S7XLQ8"/>
<evidence type="ECO:0000256" key="1">
    <source>
        <dbReference type="ARBA" id="ARBA00004141"/>
    </source>
</evidence>
<evidence type="ECO:0000256" key="5">
    <source>
        <dbReference type="SAM" id="Phobius"/>
    </source>
</evidence>
<dbReference type="Pfam" id="PF05653">
    <property type="entry name" value="Mg_trans_NIPA"/>
    <property type="match status" value="2"/>
</dbReference>
<dbReference type="VEuPathDB" id="MicrosporidiaDB:SLOPH_2238"/>
<sequence length="464" mass="52299">MFFLYLGLARLKKCSTDADCWGVSRGDIHSMFCVENKCQNLIPSGGRCERPTDCASYFYYGPLACSAKCKSTTGCGVGEIIGKNGIYCCRSVPEGGECLENRPNYLSGCDAKTSCLMNSNGYTCNSGNGDKWILGVLLSVSGNLMINLGVNFQKKSYRVDTMVVFGFTISTFSFGMFIYIFGKFFGFFSYVYGNQSLLASLSGVGLLFNSVFAPLINNETFTWKDFAGIICILTGSAIIVKNSGHSTHVYTLCELLKLYESRNTIVWFSFLILLIILLFFLLKNFEINSDWRLSDDFFMFLKRDIHYEESNLFRYSMLLFYDVLAATIASFSSLFAKSFGEMLDQTVKGENQFLTGITYIFLTLIVICTVLQIYWINRALRHYDALIVVPIFHMTWTLLSITTAGIYFHDFENFTANQYQGFITGIIIIFSGSCFLAGRIMNKDVVEVEEVEIERSIISKKKSS</sequence>
<keyword evidence="4 5" id="KW-0472">Membrane</keyword>
<reference evidence="7" key="1">
    <citation type="journal article" date="2013" name="PLoS Genet.">
        <title>The genome of Spraguea lophii and the basis of host-microsporidian interactions.</title>
        <authorList>
            <person name="Campbell S.E."/>
            <person name="Williams T.A."/>
            <person name="Yousuf A."/>
            <person name="Soanes D.M."/>
            <person name="Paszkiewicz K.H."/>
            <person name="Williams B.A.P."/>
        </authorList>
    </citation>
    <scope>NUCLEOTIDE SEQUENCE [LARGE SCALE GENOMIC DNA]</scope>
    <source>
        <strain evidence="7">42_110</strain>
    </source>
</reference>
<feature type="transmembrane region" description="Helical" evidence="5">
    <location>
        <begin position="356"/>
        <end position="376"/>
    </location>
</feature>
<dbReference type="HOGENOM" id="CLU_585379_0_0_1"/>
<keyword evidence="3 5" id="KW-1133">Transmembrane helix</keyword>
<evidence type="ECO:0000256" key="2">
    <source>
        <dbReference type="ARBA" id="ARBA00022692"/>
    </source>
</evidence>
<dbReference type="OMA" id="YYGPLAC"/>
<dbReference type="GO" id="GO:0016020">
    <property type="term" value="C:membrane"/>
    <property type="evidence" value="ECO:0007669"/>
    <property type="project" value="UniProtKB-SubCell"/>
</dbReference>
<feature type="transmembrane region" description="Helical" evidence="5">
    <location>
        <begin position="383"/>
        <end position="407"/>
    </location>
</feature>
<comment type="caution">
    <text evidence="6">The sequence shown here is derived from an EMBL/GenBank/DDBJ whole genome shotgun (WGS) entry which is preliminary data.</text>
</comment>
<dbReference type="OrthoDB" id="165382at2759"/>
<feature type="transmembrane region" description="Helical" evidence="5">
    <location>
        <begin position="162"/>
        <end position="185"/>
    </location>
</feature>
<gene>
    <name evidence="6" type="ORF">SLOPH_2238</name>
</gene>
<proteinExistence type="predicted"/>
<dbReference type="PANTHER" id="PTHR12570:SF9">
    <property type="entry name" value="MAGNESIUM TRANSPORTER NIPA8-RELATED"/>
    <property type="match status" value="1"/>
</dbReference>
<dbReference type="SUPFAM" id="SSF103481">
    <property type="entry name" value="Multidrug resistance efflux transporter EmrE"/>
    <property type="match status" value="1"/>
</dbReference>
<dbReference type="GO" id="GO:0015095">
    <property type="term" value="F:magnesium ion transmembrane transporter activity"/>
    <property type="evidence" value="ECO:0007669"/>
    <property type="project" value="InterPro"/>
</dbReference>
<dbReference type="PANTHER" id="PTHR12570">
    <property type="match status" value="1"/>
</dbReference>
<organism evidence="6 7">
    <name type="scientific">Spraguea lophii (strain 42_110)</name>
    <name type="common">Microsporidian parasite</name>
    <dbReference type="NCBI Taxonomy" id="1358809"/>
    <lineage>
        <taxon>Eukaryota</taxon>
        <taxon>Fungi</taxon>
        <taxon>Fungi incertae sedis</taxon>
        <taxon>Microsporidia</taxon>
        <taxon>Spragueidae</taxon>
        <taxon>Spraguea</taxon>
    </lineage>
</organism>
<keyword evidence="7" id="KW-1185">Reference proteome</keyword>
<evidence type="ECO:0000256" key="3">
    <source>
        <dbReference type="ARBA" id="ARBA00022989"/>
    </source>
</evidence>
<dbReference type="EMBL" id="ATCN01000041">
    <property type="protein sequence ID" value="EPR80014.1"/>
    <property type="molecule type" value="Genomic_DNA"/>
</dbReference>
<dbReference type="InterPro" id="IPR008521">
    <property type="entry name" value="Mg_trans_NIPA"/>
</dbReference>
<evidence type="ECO:0000313" key="6">
    <source>
        <dbReference type="EMBL" id="EPR80014.1"/>
    </source>
</evidence>
<feature type="transmembrane region" description="Helical" evidence="5">
    <location>
        <begin position="132"/>
        <end position="150"/>
    </location>
</feature>
<dbReference type="InterPro" id="IPR037185">
    <property type="entry name" value="EmrE-like"/>
</dbReference>
<evidence type="ECO:0000256" key="4">
    <source>
        <dbReference type="ARBA" id="ARBA00023136"/>
    </source>
</evidence>
<protein>
    <submittedName>
        <fullName evidence="6">Uncharacterized protein</fullName>
    </submittedName>
</protein>
<feature type="transmembrane region" description="Helical" evidence="5">
    <location>
        <begin position="419"/>
        <end position="438"/>
    </location>
</feature>
<name>S7XLQ8_SPRLO</name>
<evidence type="ECO:0000313" key="7">
    <source>
        <dbReference type="Proteomes" id="UP000014978"/>
    </source>
</evidence>
<accession>S7XLQ8</accession>
<feature type="transmembrane region" description="Helical" evidence="5">
    <location>
        <begin position="226"/>
        <end position="244"/>
    </location>
</feature>
<feature type="transmembrane region" description="Helical" evidence="5">
    <location>
        <begin position="312"/>
        <end position="336"/>
    </location>
</feature>